<dbReference type="Proteomes" id="UP000554482">
    <property type="component" value="Unassembled WGS sequence"/>
</dbReference>
<dbReference type="InterPro" id="IPR026960">
    <property type="entry name" value="RVT-Znf"/>
</dbReference>
<sequence length="232" mass="27271">MADLNVIILASKSLSPGNDEWEWSLTKNKQFSVKSMYGFLLKKNRDYIPRIDPFPYEVVWRAHIPMNVKFFFWSFVWERLLTVDNLIARGIDMPNSCVLCNNHGESMKHLFFQCPTSLLVWNSLLSHLGRMDEIMDNNGAGDFMCKWPSLNNRGLSAAIWDIIPYTVIWILWRTRNTIVFDNGVFALDEVVRRIKCTLWNWFDIIGKKVDVKENKGIAVLFDDWEEVVRDNW</sequence>
<evidence type="ECO:0000313" key="3">
    <source>
        <dbReference type="Proteomes" id="UP000554482"/>
    </source>
</evidence>
<dbReference type="EMBL" id="JABWDY010005002">
    <property type="protein sequence ID" value="KAF5204755.1"/>
    <property type="molecule type" value="Genomic_DNA"/>
</dbReference>
<dbReference type="GO" id="GO:0003964">
    <property type="term" value="F:RNA-directed DNA polymerase activity"/>
    <property type="evidence" value="ECO:0007669"/>
    <property type="project" value="UniProtKB-KW"/>
</dbReference>
<proteinExistence type="predicted"/>
<keyword evidence="3" id="KW-1185">Reference proteome</keyword>
<organism evidence="2 3">
    <name type="scientific">Thalictrum thalictroides</name>
    <name type="common">Rue-anemone</name>
    <name type="synonym">Anemone thalictroides</name>
    <dbReference type="NCBI Taxonomy" id="46969"/>
    <lineage>
        <taxon>Eukaryota</taxon>
        <taxon>Viridiplantae</taxon>
        <taxon>Streptophyta</taxon>
        <taxon>Embryophyta</taxon>
        <taxon>Tracheophyta</taxon>
        <taxon>Spermatophyta</taxon>
        <taxon>Magnoliopsida</taxon>
        <taxon>Ranunculales</taxon>
        <taxon>Ranunculaceae</taxon>
        <taxon>Thalictroideae</taxon>
        <taxon>Thalictrum</taxon>
    </lineage>
</organism>
<feature type="domain" description="Reverse transcriptase zinc-binding" evidence="1">
    <location>
        <begin position="31"/>
        <end position="121"/>
    </location>
</feature>
<dbReference type="Pfam" id="PF13966">
    <property type="entry name" value="zf-RVT"/>
    <property type="match status" value="1"/>
</dbReference>
<dbReference type="OrthoDB" id="1743609at2759"/>
<keyword evidence="2" id="KW-0808">Transferase</keyword>
<keyword evidence="2" id="KW-0695">RNA-directed DNA polymerase</keyword>
<name>A0A7J6X7C3_THATH</name>
<gene>
    <name evidence="2" type="ORF">FRX31_005657</name>
</gene>
<keyword evidence="2" id="KW-0548">Nucleotidyltransferase</keyword>
<accession>A0A7J6X7C3</accession>
<reference evidence="2 3" key="1">
    <citation type="submission" date="2020-06" db="EMBL/GenBank/DDBJ databases">
        <title>Transcriptomic and genomic resources for Thalictrum thalictroides and T. hernandezii: Facilitating candidate gene discovery in an emerging model plant lineage.</title>
        <authorList>
            <person name="Arias T."/>
            <person name="Riano-Pachon D.M."/>
            <person name="Di Stilio V.S."/>
        </authorList>
    </citation>
    <scope>NUCLEOTIDE SEQUENCE [LARGE SCALE GENOMIC DNA]</scope>
    <source>
        <strain evidence="3">cv. WT478/WT964</strain>
        <tissue evidence="2">Leaves</tissue>
    </source>
</reference>
<evidence type="ECO:0000259" key="1">
    <source>
        <dbReference type="Pfam" id="PF13966"/>
    </source>
</evidence>
<protein>
    <submittedName>
        <fullName evidence="2">Reverse transcriptase zinc-binding domain</fullName>
    </submittedName>
</protein>
<evidence type="ECO:0000313" key="2">
    <source>
        <dbReference type="EMBL" id="KAF5204755.1"/>
    </source>
</evidence>
<comment type="caution">
    <text evidence="2">The sequence shown here is derived from an EMBL/GenBank/DDBJ whole genome shotgun (WGS) entry which is preliminary data.</text>
</comment>
<dbReference type="AlphaFoldDB" id="A0A7J6X7C3"/>